<protein>
    <recommendedName>
        <fullName evidence="7">TF-B3 domain-containing protein</fullName>
    </recommendedName>
</protein>
<comment type="subcellular location">
    <subcellularLocation>
        <location evidence="1">Nucleus</location>
    </subcellularLocation>
</comment>
<evidence type="ECO:0000256" key="5">
    <source>
        <dbReference type="ARBA" id="ARBA00023242"/>
    </source>
</evidence>
<evidence type="ECO:0000256" key="3">
    <source>
        <dbReference type="ARBA" id="ARBA00023125"/>
    </source>
</evidence>
<dbReference type="InterPro" id="IPR015300">
    <property type="entry name" value="DNA-bd_pseudobarrel_sf"/>
</dbReference>
<evidence type="ECO:0000259" key="7">
    <source>
        <dbReference type="PROSITE" id="PS50863"/>
    </source>
</evidence>
<evidence type="ECO:0000313" key="8">
    <source>
        <dbReference type="EMBL" id="KAK7273667.1"/>
    </source>
</evidence>
<organism evidence="8 9">
    <name type="scientific">Crotalaria pallida</name>
    <name type="common">Smooth rattlebox</name>
    <name type="synonym">Crotalaria striata</name>
    <dbReference type="NCBI Taxonomy" id="3830"/>
    <lineage>
        <taxon>Eukaryota</taxon>
        <taxon>Viridiplantae</taxon>
        <taxon>Streptophyta</taxon>
        <taxon>Embryophyta</taxon>
        <taxon>Tracheophyta</taxon>
        <taxon>Spermatophyta</taxon>
        <taxon>Magnoliopsida</taxon>
        <taxon>eudicotyledons</taxon>
        <taxon>Gunneridae</taxon>
        <taxon>Pentapetalae</taxon>
        <taxon>rosids</taxon>
        <taxon>fabids</taxon>
        <taxon>Fabales</taxon>
        <taxon>Fabaceae</taxon>
        <taxon>Papilionoideae</taxon>
        <taxon>50 kb inversion clade</taxon>
        <taxon>genistoids sensu lato</taxon>
        <taxon>core genistoids</taxon>
        <taxon>Crotalarieae</taxon>
        <taxon>Crotalaria</taxon>
    </lineage>
</organism>
<feature type="domain" description="TF-B3" evidence="7">
    <location>
        <begin position="210"/>
        <end position="290"/>
    </location>
</feature>
<evidence type="ECO:0000313" key="9">
    <source>
        <dbReference type="Proteomes" id="UP001372338"/>
    </source>
</evidence>
<dbReference type="PANTHER" id="PTHR31391">
    <property type="entry name" value="B3 DOMAIN-CONTAINING PROTEIN OS11G0197600-RELATED"/>
    <property type="match status" value="1"/>
</dbReference>
<dbReference type="SMART" id="SM01019">
    <property type="entry name" value="B3"/>
    <property type="match status" value="1"/>
</dbReference>
<evidence type="ECO:0000256" key="2">
    <source>
        <dbReference type="ARBA" id="ARBA00023015"/>
    </source>
</evidence>
<keyword evidence="2" id="KW-0805">Transcription regulation</keyword>
<keyword evidence="3" id="KW-0238">DNA-binding</keyword>
<dbReference type="SUPFAM" id="SSF101936">
    <property type="entry name" value="DNA-binding pseudobarrel domain"/>
    <property type="match status" value="1"/>
</dbReference>
<feature type="region of interest" description="Disordered" evidence="6">
    <location>
        <begin position="155"/>
        <end position="177"/>
    </location>
</feature>
<dbReference type="PROSITE" id="PS50863">
    <property type="entry name" value="B3"/>
    <property type="match status" value="1"/>
</dbReference>
<evidence type="ECO:0000256" key="4">
    <source>
        <dbReference type="ARBA" id="ARBA00023163"/>
    </source>
</evidence>
<evidence type="ECO:0000256" key="1">
    <source>
        <dbReference type="ARBA" id="ARBA00004123"/>
    </source>
</evidence>
<dbReference type="InterPro" id="IPR044837">
    <property type="entry name" value="REM16-like"/>
</dbReference>
<dbReference type="CDD" id="cd10017">
    <property type="entry name" value="B3_DNA"/>
    <property type="match status" value="1"/>
</dbReference>
<dbReference type="Proteomes" id="UP001372338">
    <property type="component" value="Unassembled WGS sequence"/>
</dbReference>
<name>A0AAN9IBX5_CROPI</name>
<proteinExistence type="predicted"/>
<feature type="region of interest" description="Disordered" evidence="6">
    <location>
        <begin position="100"/>
        <end position="140"/>
    </location>
</feature>
<evidence type="ECO:0000256" key="6">
    <source>
        <dbReference type="SAM" id="MobiDB-lite"/>
    </source>
</evidence>
<comment type="caution">
    <text evidence="8">The sequence shown here is derived from an EMBL/GenBank/DDBJ whole genome shotgun (WGS) entry which is preliminary data.</text>
</comment>
<dbReference type="GO" id="GO:0003677">
    <property type="term" value="F:DNA binding"/>
    <property type="evidence" value="ECO:0007669"/>
    <property type="project" value="UniProtKB-KW"/>
</dbReference>
<keyword evidence="9" id="KW-1185">Reference proteome</keyword>
<dbReference type="PANTHER" id="PTHR31391:SF143">
    <property type="entry name" value="B3 DNA-BINDING DOMAIN PROTEIN"/>
    <property type="match status" value="1"/>
</dbReference>
<dbReference type="InterPro" id="IPR003340">
    <property type="entry name" value="B3_DNA-bd"/>
</dbReference>
<accession>A0AAN9IBX5</accession>
<gene>
    <name evidence="8" type="ORF">RIF29_14725</name>
</gene>
<keyword evidence="5" id="KW-0539">Nucleus</keyword>
<dbReference type="Gene3D" id="2.40.330.10">
    <property type="entry name" value="DNA-binding pseudobarrel domain"/>
    <property type="match status" value="1"/>
</dbReference>
<sequence>MASDHVSDAKFIGFFKILPVGHFQGEEFDPHFLVFKYEGGSRFEVRIFDNSYYDIDYSSIRCTNNGATTTHHDDDEVETESDESVEIFDMSDDSGELLESEMQSQLPNKKRRNTNRECSRSDINPPYQTKGVPSRNNLNTTKNFDNLVAIQQNVSAGSRRGGRSMVKANSCSKAEATQKQEDLAMEKAINYQEKTKNPSFISTIRPSYGIPINFWKEYLAGYEGNATIGVPDKDRSWPVRIKLHCNNQTFMTYGWKPFCKEHKIKVGDVCVFERTECEPLSFEVVIFRAAGEAQELQGFWLRRTIQNMEKGRSRNRQFGKRKRSEGISRSCPNTGVLGGVFFYFFKFFNY</sequence>
<dbReference type="Pfam" id="PF02362">
    <property type="entry name" value="B3"/>
    <property type="match status" value="1"/>
</dbReference>
<dbReference type="GO" id="GO:0005634">
    <property type="term" value="C:nucleus"/>
    <property type="evidence" value="ECO:0007669"/>
    <property type="project" value="UniProtKB-SubCell"/>
</dbReference>
<reference evidence="8 9" key="1">
    <citation type="submission" date="2024-01" db="EMBL/GenBank/DDBJ databases">
        <title>The genomes of 5 underutilized Papilionoideae crops provide insights into root nodulation and disease resistanc.</title>
        <authorList>
            <person name="Yuan L."/>
        </authorList>
    </citation>
    <scope>NUCLEOTIDE SEQUENCE [LARGE SCALE GENOMIC DNA]</scope>
    <source>
        <strain evidence="8">ZHUSHIDOU_FW_LH</strain>
        <tissue evidence="8">Leaf</tissue>
    </source>
</reference>
<keyword evidence="4" id="KW-0804">Transcription</keyword>
<dbReference type="EMBL" id="JAYWIO010000003">
    <property type="protein sequence ID" value="KAK7273667.1"/>
    <property type="molecule type" value="Genomic_DNA"/>
</dbReference>
<dbReference type="AlphaFoldDB" id="A0AAN9IBX5"/>